<evidence type="ECO:0000259" key="3">
    <source>
        <dbReference type="Pfam" id="PF06414"/>
    </source>
</evidence>
<dbReference type="Pfam" id="PF06414">
    <property type="entry name" value="Zeta_toxin"/>
    <property type="match status" value="1"/>
</dbReference>
<dbReference type="GO" id="GO:0005524">
    <property type="term" value="F:ATP binding"/>
    <property type="evidence" value="ECO:0007669"/>
    <property type="project" value="UniProtKB-KW"/>
</dbReference>
<reference evidence="4" key="1">
    <citation type="journal article" date="2021" name="bioRxiv">
        <title>Whole Genome Assembly and Annotation of Northern Wild Rice, Zizania palustris L., Supports a Whole Genome Duplication in the Zizania Genus.</title>
        <authorList>
            <person name="Haas M."/>
            <person name="Kono T."/>
            <person name="Macchietto M."/>
            <person name="Millas R."/>
            <person name="McGilp L."/>
            <person name="Shao M."/>
            <person name="Duquette J."/>
            <person name="Hirsch C.N."/>
            <person name="Kimball J."/>
        </authorList>
    </citation>
    <scope>NUCLEOTIDE SEQUENCE</scope>
    <source>
        <tissue evidence="4">Fresh leaf tissue</tissue>
    </source>
</reference>
<evidence type="ECO:0000256" key="2">
    <source>
        <dbReference type="ARBA" id="ARBA00022840"/>
    </source>
</evidence>
<dbReference type="InterPro" id="IPR044802">
    <property type="entry name" value="NADKc-like"/>
</dbReference>
<keyword evidence="2" id="KW-0067">ATP-binding</keyword>
<dbReference type="AlphaFoldDB" id="A0A8J5VEN0"/>
<name>A0A8J5VEN0_ZIZPA</name>
<dbReference type="InterPro" id="IPR010488">
    <property type="entry name" value="Zeta_toxin_domain"/>
</dbReference>
<organism evidence="4 5">
    <name type="scientific">Zizania palustris</name>
    <name type="common">Northern wild rice</name>
    <dbReference type="NCBI Taxonomy" id="103762"/>
    <lineage>
        <taxon>Eukaryota</taxon>
        <taxon>Viridiplantae</taxon>
        <taxon>Streptophyta</taxon>
        <taxon>Embryophyta</taxon>
        <taxon>Tracheophyta</taxon>
        <taxon>Spermatophyta</taxon>
        <taxon>Magnoliopsida</taxon>
        <taxon>Liliopsida</taxon>
        <taxon>Poales</taxon>
        <taxon>Poaceae</taxon>
        <taxon>BOP clade</taxon>
        <taxon>Oryzoideae</taxon>
        <taxon>Oryzeae</taxon>
        <taxon>Zizaniinae</taxon>
        <taxon>Zizania</taxon>
    </lineage>
</organism>
<dbReference type="PANTHER" id="PTHR31153:SF21">
    <property type="entry name" value="OS05G0508800 PROTEIN"/>
    <property type="match status" value="1"/>
</dbReference>
<proteinExistence type="predicted"/>
<keyword evidence="1" id="KW-0547">Nucleotide-binding</keyword>
<gene>
    <name evidence="4" type="ORF">GUJ93_ZPchr0005g14967</name>
</gene>
<sequence>MLYHILLFLDPELFSCFSVFLQNMWRFSARQIGFDRVDECPHLCTLAYDYLRKNKGYEENIFAFFQNSADPKSLIVKFIEELEKCILGYFSFHWNYATYIISQVLTVEGAPKRKLRSMVLEATREQRFERVTRNLKVTRLFSTLVEELKAIGLSSHVETHRSDVMVPAAHCDRSPVLLLMGGGMGAGKSTVLKDILKEAFWSRAAANAVVVEADAFKETDVIYQAISSRGHHNDMLQTAELVHQSSMDAASSLLVTALNEGRDVIMDGTLSWEPFVQQTITMARAVHRQRYRMGVGYKVTEDGSITEEYWEPVEDSSTCEEGETRVRKPYHIELVGVVCDAYLAVVRGIR</sequence>
<evidence type="ECO:0000256" key="1">
    <source>
        <dbReference type="ARBA" id="ARBA00022741"/>
    </source>
</evidence>
<dbReference type="EMBL" id="JAAALK010000284">
    <property type="protein sequence ID" value="KAG8068087.1"/>
    <property type="molecule type" value="Genomic_DNA"/>
</dbReference>
<protein>
    <recommendedName>
        <fullName evidence="3">Zeta toxin domain-containing protein</fullName>
    </recommendedName>
</protein>
<evidence type="ECO:0000313" key="5">
    <source>
        <dbReference type="Proteomes" id="UP000729402"/>
    </source>
</evidence>
<evidence type="ECO:0000313" key="4">
    <source>
        <dbReference type="EMBL" id="KAG8068087.1"/>
    </source>
</evidence>
<dbReference type="Proteomes" id="UP000729402">
    <property type="component" value="Unassembled WGS sequence"/>
</dbReference>
<accession>A0A8J5VEN0</accession>
<dbReference type="OrthoDB" id="10267859at2759"/>
<keyword evidence="5" id="KW-1185">Reference proteome</keyword>
<reference evidence="4" key="2">
    <citation type="submission" date="2021-02" db="EMBL/GenBank/DDBJ databases">
        <authorList>
            <person name="Kimball J.A."/>
            <person name="Haas M.W."/>
            <person name="Macchietto M."/>
            <person name="Kono T."/>
            <person name="Duquette J."/>
            <person name="Shao M."/>
        </authorList>
    </citation>
    <scope>NUCLEOTIDE SEQUENCE</scope>
    <source>
        <tissue evidence="4">Fresh leaf tissue</tissue>
    </source>
</reference>
<dbReference type="PANTHER" id="PTHR31153">
    <property type="entry name" value="CALMODULIN CALCIUM-DEPENDENT NAD KINASE"/>
    <property type="match status" value="1"/>
</dbReference>
<comment type="caution">
    <text evidence="4">The sequence shown here is derived from an EMBL/GenBank/DDBJ whole genome shotgun (WGS) entry which is preliminary data.</text>
</comment>
<feature type="domain" description="Zeta toxin" evidence="3">
    <location>
        <begin position="172"/>
        <end position="285"/>
    </location>
</feature>
<dbReference type="GO" id="GO:0016301">
    <property type="term" value="F:kinase activity"/>
    <property type="evidence" value="ECO:0007669"/>
    <property type="project" value="InterPro"/>
</dbReference>